<comment type="subcellular location">
    <subcellularLocation>
        <location evidence="1">Nucleus</location>
    </subcellularLocation>
</comment>
<feature type="region of interest" description="Disordered" evidence="5">
    <location>
        <begin position="232"/>
        <end position="280"/>
    </location>
</feature>
<evidence type="ECO:0000259" key="7">
    <source>
        <dbReference type="Pfam" id="PF08572"/>
    </source>
</evidence>
<evidence type="ECO:0000256" key="2">
    <source>
        <dbReference type="ARBA" id="ARBA00022664"/>
    </source>
</evidence>
<sequence length="768" mass="86447">MANERYSRSNRDDRDRDSSVDRSPEREGGHRNQVRDRDGDSKRRDSDHYRPSRRDDREEERDSGKDRGRDREGSRDRDRHHERSKDKEARSKRKEREEENVNREGNKKSRFADGSSERRSSVEDVAEGSGAMNGEIEGAASYSSTALETTSLAPRQTLPTKVSSLSTKDENKGVSNVRSHEVHGNSSTDGRTSSTAGESSASLSSLDALAKAKKAIELGKGIADRFKKLSSMNQGTMPTSEGSPHTRVQSSTTTPAVSAGTSSASALPHAVFPRPESTSNIEAVRKAQELAAKMTFRHDPSALNYFSGQAPTETMAVTQKPAKPPVLRVDALGREIDEHGNVISVTKPSNLTTLKVNINKQKKDAFQILKPQLEVNPEENPHFDPRMGIDKNKILRPKRMSFEFVEEGKWTRDAESLKLKSQFGEAKARELKVKQAHLAKASDGINPNLIEVSERAPRKEKPKEVIPDVEWWDASVLTSGIYGDIADGTITDNDLKIEKLTHYIEHPRPIEPPAEAAPPPPQPLKLTKREQKKLRTQRRLAKEKEKQEMIRQGLLEPPKAKVKMSNLMKVLGPEATQDPTKLEKEIRTAAAEREQAHVDRNTARKLTPAEKREKKERKLFDDRTTTLETIVSVYKVNKLSHPKARFKVEMNARQNRLTGCSVMTDEMSVIVVEGKSKAIKRYGKVMLKRINWEEAVKKDDKEGEEEDEDEEENSENNKCWLAWQGSVAKQSFHRFHVQECLTESAAKKVFSDAGVAHYWDLAVNYTDD</sequence>
<feature type="compositionally biased region" description="Basic and acidic residues" evidence="5">
    <location>
        <begin position="1"/>
        <end position="122"/>
    </location>
</feature>
<evidence type="ECO:0000313" key="8">
    <source>
        <dbReference type="EMBL" id="RID51349.1"/>
    </source>
</evidence>
<evidence type="ECO:0000259" key="6">
    <source>
        <dbReference type="Pfam" id="PF06544"/>
    </source>
</evidence>
<dbReference type="Proteomes" id="UP000264353">
    <property type="component" value="Chromosome A8"/>
</dbReference>
<dbReference type="GO" id="GO:0000398">
    <property type="term" value="P:mRNA splicing, via spliceosome"/>
    <property type="evidence" value="ECO:0007669"/>
    <property type="project" value="InterPro"/>
</dbReference>
<dbReference type="EMBL" id="CM010635">
    <property type="protein sequence ID" value="RID51349.1"/>
    <property type="molecule type" value="Genomic_DNA"/>
</dbReference>
<feature type="compositionally biased region" description="Pro residues" evidence="5">
    <location>
        <begin position="510"/>
        <end position="523"/>
    </location>
</feature>
<feature type="region of interest" description="Disordered" evidence="5">
    <location>
        <begin position="1"/>
        <end position="199"/>
    </location>
</feature>
<feature type="compositionally biased region" description="Polar residues" evidence="5">
    <location>
        <begin position="141"/>
        <end position="166"/>
    </location>
</feature>
<evidence type="ECO:0000256" key="1">
    <source>
        <dbReference type="ARBA" id="ARBA00004123"/>
    </source>
</evidence>
<dbReference type="InterPro" id="IPR013881">
    <property type="entry name" value="Pre-mRNA_splic_Prp3_dom"/>
</dbReference>
<dbReference type="PANTHER" id="PTHR14212">
    <property type="entry name" value="U4/U6-ASSOCIATED RNA SPLICING FACTOR-RELATED"/>
    <property type="match status" value="1"/>
</dbReference>
<protein>
    <submittedName>
        <fullName evidence="8">Uncharacterized protein</fullName>
    </submittedName>
</protein>
<dbReference type="Pfam" id="PF06544">
    <property type="entry name" value="Prp3_C"/>
    <property type="match status" value="1"/>
</dbReference>
<dbReference type="InterPro" id="IPR010541">
    <property type="entry name" value="Prp3_C"/>
</dbReference>
<reference evidence="8 9" key="1">
    <citation type="submission" date="2018-06" db="EMBL/GenBank/DDBJ databases">
        <title>WGS assembly of Brassica rapa FPsc.</title>
        <authorList>
            <person name="Bowman J."/>
            <person name="Kohchi T."/>
            <person name="Yamato K."/>
            <person name="Jenkins J."/>
            <person name="Shu S."/>
            <person name="Ishizaki K."/>
            <person name="Yamaoka S."/>
            <person name="Nishihama R."/>
            <person name="Nakamura Y."/>
            <person name="Berger F."/>
            <person name="Adam C."/>
            <person name="Aki S."/>
            <person name="Althoff F."/>
            <person name="Araki T."/>
            <person name="Arteaga-Vazquez M."/>
            <person name="Balasubrmanian S."/>
            <person name="Bauer D."/>
            <person name="Boehm C."/>
            <person name="Briginshaw L."/>
            <person name="Caballero-Perez J."/>
            <person name="Catarino B."/>
            <person name="Chen F."/>
            <person name="Chiyoda S."/>
            <person name="Chovatia M."/>
            <person name="Davies K."/>
            <person name="Delmans M."/>
            <person name="Demura T."/>
            <person name="Dierschke T."/>
            <person name="Dolan L."/>
            <person name="Dorantes-Acosta A."/>
            <person name="Eklund D."/>
            <person name="Florent S."/>
            <person name="Flores-Sandoval E."/>
            <person name="Fujiyama A."/>
            <person name="Fukuzawa H."/>
            <person name="Galik B."/>
            <person name="Grimanelli D."/>
            <person name="Grimwood J."/>
            <person name="Grossniklaus U."/>
            <person name="Hamada T."/>
            <person name="Haseloff J."/>
            <person name="Hetherington A."/>
            <person name="Higo A."/>
            <person name="Hirakawa Y."/>
            <person name="Hundley H."/>
            <person name="Ikeda Y."/>
            <person name="Inoue K."/>
            <person name="Inoue S."/>
            <person name="Ishida S."/>
            <person name="Jia Q."/>
            <person name="Kakita M."/>
            <person name="Kanazawa T."/>
            <person name="Kawai Y."/>
            <person name="Kawashima T."/>
            <person name="Kennedy M."/>
            <person name="Kinose K."/>
            <person name="Kinoshita T."/>
            <person name="Kohara Y."/>
            <person name="Koide E."/>
            <person name="Komatsu K."/>
            <person name="Kopischke S."/>
            <person name="Kubo M."/>
            <person name="Kyozuka J."/>
            <person name="Lagercrantz U."/>
            <person name="Lin S."/>
            <person name="Lindquist E."/>
            <person name="Lipzen A."/>
            <person name="Lu C."/>
            <person name="Luna E."/>
            <person name="Martienssen R."/>
            <person name="Minamino N."/>
            <person name="Mizutani M."/>
            <person name="Mizutani M."/>
            <person name="Mochizuki N."/>
            <person name="Monte I."/>
            <person name="Mosher R."/>
            <person name="Nagasaki H."/>
            <person name="Nakagami H."/>
            <person name="Naramoto S."/>
            <person name="Nishitani K."/>
            <person name="Ohtani M."/>
            <person name="Okamoto T."/>
            <person name="Okumura M."/>
            <person name="Phillips J."/>
            <person name="Pollak B."/>
            <person name="Reinders A."/>
            <person name="Roevekamp M."/>
            <person name="Sano R."/>
            <person name="Sawa S."/>
            <person name="Schmid M."/>
            <person name="Shirakawa M."/>
            <person name="Solano R."/>
            <person name="Spunde A."/>
            <person name="Suetsugu N."/>
            <person name="Sugano S."/>
            <person name="Sugiyama A."/>
            <person name="Sun R."/>
            <person name="Suzuki Y."/>
            <person name="Takenaka M."/>
            <person name="Takezawa D."/>
            <person name="Tomogane H."/>
            <person name="Tsuzuki M."/>
            <person name="Ueda T."/>
            <person name="Umeda M."/>
            <person name="Ward J."/>
            <person name="Watanabe Y."/>
            <person name="Yazaki K."/>
            <person name="Yokoyama R."/>
            <person name="Yoshitake Y."/>
            <person name="Yotsui I."/>
            <person name="Zachgo S."/>
            <person name="Schmutz J."/>
        </authorList>
    </citation>
    <scope>NUCLEOTIDE SEQUENCE [LARGE SCALE GENOMIC DNA]</scope>
    <source>
        <strain evidence="9">cv. B-3</strain>
    </source>
</reference>
<evidence type="ECO:0000313" key="9">
    <source>
        <dbReference type="Proteomes" id="UP000264353"/>
    </source>
</evidence>
<dbReference type="Pfam" id="PF08572">
    <property type="entry name" value="PRP3"/>
    <property type="match status" value="1"/>
</dbReference>
<dbReference type="GO" id="GO:0046540">
    <property type="term" value="C:U4/U6 x U5 tri-snRNP complex"/>
    <property type="evidence" value="ECO:0007669"/>
    <property type="project" value="InterPro"/>
</dbReference>
<keyword evidence="3" id="KW-0508">mRNA splicing</keyword>
<dbReference type="CDD" id="cd24162">
    <property type="entry name" value="Prp3_C"/>
    <property type="match status" value="1"/>
</dbReference>
<keyword evidence="2" id="KW-0507">mRNA processing</keyword>
<evidence type="ECO:0000256" key="4">
    <source>
        <dbReference type="ARBA" id="ARBA00023242"/>
    </source>
</evidence>
<accession>A0A397YD21</accession>
<name>A0A397YD21_BRACM</name>
<evidence type="ECO:0000256" key="3">
    <source>
        <dbReference type="ARBA" id="ARBA00023187"/>
    </source>
</evidence>
<organism evidence="8 9">
    <name type="scientific">Brassica campestris</name>
    <name type="common">Field mustard</name>
    <dbReference type="NCBI Taxonomy" id="3711"/>
    <lineage>
        <taxon>Eukaryota</taxon>
        <taxon>Viridiplantae</taxon>
        <taxon>Streptophyta</taxon>
        <taxon>Embryophyta</taxon>
        <taxon>Tracheophyta</taxon>
        <taxon>Spermatophyta</taxon>
        <taxon>Magnoliopsida</taxon>
        <taxon>eudicotyledons</taxon>
        <taxon>Gunneridae</taxon>
        <taxon>Pentapetalae</taxon>
        <taxon>rosids</taxon>
        <taxon>malvids</taxon>
        <taxon>Brassicales</taxon>
        <taxon>Brassicaceae</taxon>
        <taxon>Brassiceae</taxon>
        <taxon>Brassica</taxon>
    </lineage>
</organism>
<feature type="domain" description="Pre-mRNA-splicing factor 3" evidence="7">
    <location>
        <begin position="380"/>
        <end position="607"/>
    </location>
</feature>
<dbReference type="PANTHER" id="PTHR14212:SF1">
    <property type="entry name" value="U4_U6 SMALL NUCLEAR RIBONUCLEOPROTEIN PRP3"/>
    <property type="match status" value="1"/>
</dbReference>
<dbReference type="AlphaFoldDB" id="A0A397YD21"/>
<feature type="region of interest" description="Disordered" evidence="5">
    <location>
        <begin position="508"/>
        <end position="532"/>
    </location>
</feature>
<gene>
    <name evidence="8" type="ORF">BRARA_H02021</name>
</gene>
<dbReference type="InterPro" id="IPR027104">
    <property type="entry name" value="Prp3"/>
</dbReference>
<keyword evidence="4" id="KW-0539">Nucleus</keyword>
<feature type="compositionally biased region" description="Polar residues" evidence="5">
    <location>
        <begin position="232"/>
        <end position="265"/>
    </location>
</feature>
<evidence type="ECO:0000256" key="5">
    <source>
        <dbReference type="SAM" id="MobiDB-lite"/>
    </source>
</evidence>
<proteinExistence type="predicted"/>
<feature type="domain" description="Small nuclear ribonucleoprotein Prp3 C-terminal" evidence="6">
    <location>
        <begin position="632"/>
        <end position="762"/>
    </location>
</feature>
<feature type="compositionally biased region" description="Basic and acidic residues" evidence="5">
    <location>
        <begin position="167"/>
        <end position="183"/>
    </location>
</feature>